<comment type="caution">
    <text evidence="1">The sequence shown here is derived from an EMBL/GenBank/DDBJ whole genome shotgun (WGS) entry which is preliminary data.</text>
</comment>
<dbReference type="InParanoid" id="D6TT88"/>
<evidence type="ECO:0000313" key="2">
    <source>
        <dbReference type="Proteomes" id="UP000004508"/>
    </source>
</evidence>
<gene>
    <name evidence="1" type="ORF">Krac_4631</name>
</gene>
<keyword evidence="2" id="KW-1185">Reference proteome</keyword>
<evidence type="ECO:0000313" key="1">
    <source>
        <dbReference type="EMBL" id="EFH83639.1"/>
    </source>
</evidence>
<sequence>MPVQQLKGDYVRDERLQAREITDLLGILDGARAYRPSCGVVLDRDPLMQSLKDRLHEPRILRMGKRFQRRLP</sequence>
<protein>
    <submittedName>
        <fullName evidence="1">Uncharacterized protein</fullName>
    </submittedName>
</protein>
<dbReference type="Proteomes" id="UP000004508">
    <property type="component" value="Unassembled WGS sequence"/>
</dbReference>
<proteinExistence type="predicted"/>
<reference evidence="1 2" key="1">
    <citation type="journal article" date="2011" name="Stand. Genomic Sci.">
        <title>Non-contiguous finished genome sequence and contextual data of the filamentous soil bacterium Ktedonobacter racemifer type strain (SOSP1-21).</title>
        <authorList>
            <person name="Chang Y.J."/>
            <person name="Land M."/>
            <person name="Hauser L."/>
            <person name="Chertkov O."/>
            <person name="Del Rio T.G."/>
            <person name="Nolan M."/>
            <person name="Copeland A."/>
            <person name="Tice H."/>
            <person name="Cheng J.F."/>
            <person name="Lucas S."/>
            <person name="Han C."/>
            <person name="Goodwin L."/>
            <person name="Pitluck S."/>
            <person name="Ivanova N."/>
            <person name="Ovchinikova G."/>
            <person name="Pati A."/>
            <person name="Chen A."/>
            <person name="Palaniappan K."/>
            <person name="Mavromatis K."/>
            <person name="Liolios K."/>
            <person name="Brettin T."/>
            <person name="Fiebig A."/>
            <person name="Rohde M."/>
            <person name="Abt B."/>
            <person name="Goker M."/>
            <person name="Detter J.C."/>
            <person name="Woyke T."/>
            <person name="Bristow J."/>
            <person name="Eisen J.A."/>
            <person name="Markowitz V."/>
            <person name="Hugenholtz P."/>
            <person name="Kyrpides N.C."/>
            <person name="Klenk H.P."/>
            <person name="Lapidus A."/>
        </authorList>
    </citation>
    <scope>NUCLEOTIDE SEQUENCE [LARGE SCALE GENOMIC DNA]</scope>
    <source>
        <strain evidence="2">DSM 44963</strain>
    </source>
</reference>
<dbReference type="EMBL" id="ADVG01000003">
    <property type="protein sequence ID" value="EFH83639.1"/>
    <property type="molecule type" value="Genomic_DNA"/>
</dbReference>
<organism evidence="1 2">
    <name type="scientific">Ktedonobacter racemifer DSM 44963</name>
    <dbReference type="NCBI Taxonomy" id="485913"/>
    <lineage>
        <taxon>Bacteria</taxon>
        <taxon>Bacillati</taxon>
        <taxon>Chloroflexota</taxon>
        <taxon>Ktedonobacteria</taxon>
        <taxon>Ktedonobacterales</taxon>
        <taxon>Ktedonobacteraceae</taxon>
        <taxon>Ktedonobacter</taxon>
    </lineage>
</organism>
<accession>D6TT88</accession>
<name>D6TT88_KTERA</name>
<dbReference type="AlphaFoldDB" id="D6TT88"/>
<dbReference type="STRING" id="485913.Krac_4631"/>
<dbReference type="RefSeq" id="WP_007914491.1">
    <property type="nucleotide sequence ID" value="NZ_ADVG01000003.1"/>
</dbReference>